<evidence type="ECO:0000313" key="1">
    <source>
        <dbReference type="EMBL" id="KAJ9107633.1"/>
    </source>
</evidence>
<proteinExistence type="predicted"/>
<comment type="caution">
    <text evidence="1">The sequence shown here is derived from an EMBL/GenBank/DDBJ whole genome shotgun (WGS) entry which is preliminary data.</text>
</comment>
<gene>
    <name evidence="1" type="ORF">QFC21_001093</name>
</gene>
<accession>A0ACC2W7E2</accession>
<name>A0ACC2W7E2_9TREE</name>
<protein>
    <submittedName>
        <fullName evidence="1">Uncharacterized protein</fullName>
    </submittedName>
</protein>
<dbReference type="EMBL" id="JASBWT010000002">
    <property type="protein sequence ID" value="KAJ9107633.1"/>
    <property type="molecule type" value="Genomic_DNA"/>
</dbReference>
<organism evidence="1 2">
    <name type="scientific">Naganishia friedmannii</name>
    <dbReference type="NCBI Taxonomy" id="89922"/>
    <lineage>
        <taxon>Eukaryota</taxon>
        <taxon>Fungi</taxon>
        <taxon>Dikarya</taxon>
        <taxon>Basidiomycota</taxon>
        <taxon>Agaricomycotina</taxon>
        <taxon>Tremellomycetes</taxon>
        <taxon>Filobasidiales</taxon>
        <taxon>Filobasidiaceae</taxon>
        <taxon>Naganishia</taxon>
    </lineage>
</organism>
<keyword evidence="2" id="KW-1185">Reference proteome</keyword>
<sequence>MPEPTTVPKELSVAIVGGGMGGLAAAVALGRAGVKVDLFEQAPKFEEVGAGINLGPNTVRTLEQMGLGEEYNSVAETDDSGLFFQWWDGIKTRKSGETYTKYPRSAVHRARLLEVLHKSLPGSVTVHLGVRVHSVLNLEKEGKARILYTISRPPVPAPQLNGGAALDTPAPAAAAAELQEAHFDADVIIGADGIKSVLRSTLQPASPAEAGPTSAGKPATHRYTGTYCYRALVPMVKAEALDDPERGVEARKPKMVFGPGRHLTVFPIEKGTVLNIVAFVSDRSAPKDERMWEGPWLKKVDRETIQADFAGWDEYPKKLLGLISEKDQIQWALHEVLSPTTWRSGRITLLGDAAHASLPHNGSGASMAIEDAYVLSGLLAMPQCNRGNVEQFLQVYEDVRRPRGLRQQLHACETGEMFEYATEQWGNDTDAIAKEMLTRTDWIWDYNIENDMKDARELLAERKLI</sequence>
<evidence type="ECO:0000313" key="2">
    <source>
        <dbReference type="Proteomes" id="UP001227268"/>
    </source>
</evidence>
<dbReference type="Proteomes" id="UP001227268">
    <property type="component" value="Unassembled WGS sequence"/>
</dbReference>
<reference evidence="1" key="1">
    <citation type="submission" date="2023-04" db="EMBL/GenBank/DDBJ databases">
        <title>Draft Genome sequencing of Naganishia species isolated from polar environments using Oxford Nanopore Technology.</title>
        <authorList>
            <person name="Leo P."/>
            <person name="Venkateswaran K."/>
        </authorList>
    </citation>
    <scope>NUCLEOTIDE SEQUENCE</scope>
    <source>
        <strain evidence="1">MNA-CCFEE 5423</strain>
    </source>
</reference>